<dbReference type="RefSeq" id="WP_244024581.1">
    <property type="nucleotide sequence ID" value="NZ_JALHLF010000230.1"/>
</dbReference>
<dbReference type="Pfam" id="PF03929">
    <property type="entry name" value="PepSY_TM"/>
    <property type="match status" value="1"/>
</dbReference>
<feature type="transmembrane region" description="Helical" evidence="1">
    <location>
        <begin position="351"/>
        <end position="373"/>
    </location>
</feature>
<dbReference type="Proteomes" id="UP001162881">
    <property type="component" value="Unassembled WGS sequence"/>
</dbReference>
<keyword evidence="1" id="KW-0472">Membrane</keyword>
<feature type="transmembrane region" description="Helical" evidence="1">
    <location>
        <begin position="385"/>
        <end position="410"/>
    </location>
</feature>
<keyword evidence="3" id="KW-1185">Reference proteome</keyword>
<keyword evidence="1" id="KW-0812">Transmembrane</keyword>
<dbReference type="InterPro" id="IPR005625">
    <property type="entry name" value="PepSY-ass_TM"/>
</dbReference>
<feature type="non-terminal residue" evidence="2">
    <location>
        <position position="411"/>
    </location>
</feature>
<sequence length="411" mass="44392">MTPVPPRTPTTPKPSRWPLSPQTVRAVLAGHSVLGLAFAGIIYLVCLTGTLAVFTPDIARLEVSHAPALETISDRAIDTALRAATRLAPADATFYASLPGPARRGATVTAYTPAFERTWAIAADGTLVPFDARWSEFLIDLHIDLHLPRRIGAFLVGLTGVALLSSLVSGVLAHPRIVRDAFHLRLGGSRRLQEADWHNRLGVWALPFHFVLALTGALLGLSTVIVAGLAMLLYRGDTARVYDLFVEPPLASDARRVPLTDLAPLLARVRRETPEATPQNLILEHPGRADMRLTVSSGRARLLAQQDEVRFGAEGQILKQHHPRDLAAGTRILASLGQLHFGWFAGFALRLAYGLLGLALCVVTSTGVTIWLARRRDRGRAAPGFERVWSAVCWGQPAILAASGALALAWP</sequence>
<dbReference type="EMBL" id="JALHLF010000230">
    <property type="protein sequence ID" value="MCJ2185125.1"/>
    <property type="molecule type" value="Genomic_DNA"/>
</dbReference>
<gene>
    <name evidence="2" type="ORF">MTR62_20900</name>
</gene>
<feature type="transmembrane region" description="Helical" evidence="1">
    <location>
        <begin position="208"/>
        <end position="234"/>
    </location>
</feature>
<proteinExistence type="predicted"/>
<dbReference type="PANTHER" id="PTHR34219:SF3">
    <property type="entry name" value="BLL7967 PROTEIN"/>
    <property type="match status" value="1"/>
</dbReference>
<comment type="caution">
    <text evidence="2">The sequence shown here is derived from an EMBL/GenBank/DDBJ whole genome shotgun (WGS) entry which is preliminary data.</text>
</comment>
<protein>
    <submittedName>
        <fullName evidence="2">PepSY domain-containing protein</fullName>
    </submittedName>
</protein>
<reference evidence="2" key="1">
    <citation type="submission" date="2022-03" db="EMBL/GenBank/DDBJ databases">
        <title>Identification of a novel bacterium isolated from mangrove sediments.</title>
        <authorList>
            <person name="Pan X."/>
        </authorList>
    </citation>
    <scope>NUCLEOTIDE SEQUENCE</scope>
    <source>
        <strain evidence="2">B1949</strain>
    </source>
</reference>
<feature type="transmembrane region" description="Helical" evidence="1">
    <location>
        <begin position="151"/>
        <end position="173"/>
    </location>
</feature>
<accession>A0ABT0BJ89</accession>
<organism evidence="2 3">
    <name type="scientific">Novosphingobium organovorum</name>
    <dbReference type="NCBI Taxonomy" id="2930092"/>
    <lineage>
        <taxon>Bacteria</taxon>
        <taxon>Pseudomonadati</taxon>
        <taxon>Pseudomonadota</taxon>
        <taxon>Alphaproteobacteria</taxon>
        <taxon>Sphingomonadales</taxon>
        <taxon>Sphingomonadaceae</taxon>
        <taxon>Novosphingobium</taxon>
    </lineage>
</organism>
<keyword evidence="1" id="KW-1133">Transmembrane helix</keyword>
<dbReference type="PANTHER" id="PTHR34219">
    <property type="entry name" value="IRON-REGULATED INNER MEMBRANE PROTEIN-RELATED"/>
    <property type="match status" value="1"/>
</dbReference>
<name>A0ABT0BJ89_9SPHN</name>
<evidence type="ECO:0000256" key="1">
    <source>
        <dbReference type="SAM" id="Phobius"/>
    </source>
</evidence>
<feature type="transmembrane region" description="Helical" evidence="1">
    <location>
        <begin position="33"/>
        <end position="54"/>
    </location>
</feature>
<evidence type="ECO:0000313" key="2">
    <source>
        <dbReference type="EMBL" id="MCJ2185125.1"/>
    </source>
</evidence>
<evidence type="ECO:0000313" key="3">
    <source>
        <dbReference type="Proteomes" id="UP001162881"/>
    </source>
</evidence>